<keyword evidence="3" id="KW-1185">Reference proteome</keyword>
<reference evidence="4" key="1">
    <citation type="submission" date="2022-11" db="UniProtKB">
        <authorList>
            <consortium name="WormBaseParasite"/>
        </authorList>
    </citation>
    <scope>IDENTIFICATION</scope>
</reference>
<protein>
    <submittedName>
        <fullName evidence="4">Uncharacterized protein</fullName>
    </submittedName>
</protein>
<evidence type="ECO:0000256" key="2">
    <source>
        <dbReference type="SAM" id="SignalP"/>
    </source>
</evidence>
<proteinExistence type="predicted"/>
<feature type="region of interest" description="Disordered" evidence="1">
    <location>
        <begin position="59"/>
        <end position="88"/>
    </location>
</feature>
<evidence type="ECO:0000313" key="3">
    <source>
        <dbReference type="Proteomes" id="UP000887540"/>
    </source>
</evidence>
<feature type="signal peptide" evidence="2">
    <location>
        <begin position="1"/>
        <end position="16"/>
    </location>
</feature>
<dbReference type="Proteomes" id="UP000887540">
    <property type="component" value="Unplaced"/>
</dbReference>
<sequence>MKLIFLIMTVLAVIQSRPLHQTNEEKLMTDDKLQNAPYEPPFHKIGNDMEEDPIVAPKKPRLIFPDSDSDLSEGQQTNENDMDSSDQLNADVDIEAVAKAETIPDLTHYMYLKSRRIARRAEKSEPRKKKERFDAAKVNEFISFITRLVY</sequence>
<accession>A0A914DWS3</accession>
<keyword evidence="2" id="KW-0732">Signal</keyword>
<name>A0A914DWS3_9BILA</name>
<dbReference type="AlphaFoldDB" id="A0A914DWS3"/>
<evidence type="ECO:0000313" key="4">
    <source>
        <dbReference type="WBParaSite" id="ACRNAN_scaffold4202.g13546.t1"/>
    </source>
</evidence>
<feature type="chain" id="PRO_5037341475" evidence="2">
    <location>
        <begin position="17"/>
        <end position="150"/>
    </location>
</feature>
<dbReference type="WBParaSite" id="ACRNAN_scaffold4202.g13546.t1">
    <property type="protein sequence ID" value="ACRNAN_scaffold4202.g13546.t1"/>
    <property type="gene ID" value="ACRNAN_scaffold4202.g13546"/>
</dbReference>
<organism evidence="3 4">
    <name type="scientific">Acrobeloides nanus</name>
    <dbReference type="NCBI Taxonomy" id="290746"/>
    <lineage>
        <taxon>Eukaryota</taxon>
        <taxon>Metazoa</taxon>
        <taxon>Ecdysozoa</taxon>
        <taxon>Nematoda</taxon>
        <taxon>Chromadorea</taxon>
        <taxon>Rhabditida</taxon>
        <taxon>Tylenchina</taxon>
        <taxon>Cephalobomorpha</taxon>
        <taxon>Cephaloboidea</taxon>
        <taxon>Cephalobidae</taxon>
        <taxon>Acrobeloides</taxon>
    </lineage>
</organism>
<evidence type="ECO:0000256" key="1">
    <source>
        <dbReference type="SAM" id="MobiDB-lite"/>
    </source>
</evidence>